<proteinExistence type="predicted"/>
<name>A0AAD7P1U3_9AGAR</name>
<comment type="caution">
    <text evidence="2">The sequence shown here is derived from an EMBL/GenBank/DDBJ whole genome shotgun (WGS) entry which is preliminary data.</text>
</comment>
<evidence type="ECO:0000256" key="1">
    <source>
        <dbReference type="SAM" id="MobiDB-lite"/>
    </source>
</evidence>
<evidence type="ECO:0000313" key="2">
    <source>
        <dbReference type="EMBL" id="KAJ7784951.1"/>
    </source>
</evidence>
<dbReference type="AlphaFoldDB" id="A0AAD7P1U3"/>
<accession>A0AAD7P1U3</accession>
<organism evidence="2 3">
    <name type="scientific">Mycena maculata</name>
    <dbReference type="NCBI Taxonomy" id="230809"/>
    <lineage>
        <taxon>Eukaryota</taxon>
        <taxon>Fungi</taxon>
        <taxon>Dikarya</taxon>
        <taxon>Basidiomycota</taxon>
        <taxon>Agaricomycotina</taxon>
        <taxon>Agaricomycetes</taxon>
        <taxon>Agaricomycetidae</taxon>
        <taxon>Agaricales</taxon>
        <taxon>Marasmiineae</taxon>
        <taxon>Mycenaceae</taxon>
        <taxon>Mycena</taxon>
    </lineage>
</organism>
<protein>
    <submittedName>
        <fullName evidence="2">Uncharacterized protein</fullName>
    </submittedName>
</protein>
<reference evidence="2" key="1">
    <citation type="submission" date="2023-03" db="EMBL/GenBank/DDBJ databases">
        <title>Massive genome expansion in bonnet fungi (Mycena s.s.) driven by repeated elements and novel gene families across ecological guilds.</title>
        <authorList>
            <consortium name="Lawrence Berkeley National Laboratory"/>
            <person name="Harder C.B."/>
            <person name="Miyauchi S."/>
            <person name="Viragh M."/>
            <person name="Kuo A."/>
            <person name="Thoen E."/>
            <person name="Andreopoulos B."/>
            <person name="Lu D."/>
            <person name="Skrede I."/>
            <person name="Drula E."/>
            <person name="Henrissat B."/>
            <person name="Morin E."/>
            <person name="Kohler A."/>
            <person name="Barry K."/>
            <person name="LaButti K."/>
            <person name="Morin E."/>
            <person name="Salamov A."/>
            <person name="Lipzen A."/>
            <person name="Mereny Z."/>
            <person name="Hegedus B."/>
            <person name="Baldrian P."/>
            <person name="Stursova M."/>
            <person name="Weitz H."/>
            <person name="Taylor A."/>
            <person name="Grigoriev I.V."/>
            <person name="Nagy L.G."/>
            <person name="Martin F."/>
            <person name="Kauserud H."/>
        </authorList>
    </citation>
    <scope>NUCLEOTIDE SEQUENCE</scope>
    <source>
        <strain evidence="2">CBHHK188m</strain>
    </source>
</reference>
<dbReference type="Proteomes" id="UP001215280">
    <property type="component" value="Unassembled WGS sequence"/>
</dbReference>
<dbReference type="EMBL" id="JARJLG010000001">
    <property type="protein sequence ID" value="KAJ7784951.1"/>
    <property type="molecule type" value="Genomic_DNA"/>
</dbReference>
<sequence length="117" mass="12615">MNPHVLIRVYTDAEVVAATVGGSPVLASLHPVITTPIFATQPVLPKRYTSVDGAPRTESLPNEGEWDAKHPSCSLMLPAAAIPAHRLRVVDCMPPFNTKATLGPGSRERGRGFQYLE</sequence>
<keyword evidence="3" id="KW-1185">Reference proteome</keyword>
<gene>
    <name evidence="2" type="ORF">DFH07DRAFT_948029</name>
</gene>
<evidence type="ECO:0000313" key="3">
    <source>
        <dbReference type="Proteomes" id="UP001215280"/>
    </source>
</evidence>
<feature type="region of interest" description="Disordered" evidence="1">
    <location>
        <begin position="98"/>
        <end position="117"/>
    </location>
</feature>